<dbReference type="RefSeq" id="XP_005649473.1">
    <property type="nucleotide sequence ID" value="XM_005649416.1"/>
</dbReference>
<gene>
    <name evidence="1" type="ORF">COCSUDRAFT_47011</name>
</gene>
<name>I0Z2R0_COCSC</name>
<dbReference type="EMBL" id="AGSI01000005">
    <property type="protein sequence ID" value="EIE24929.1"/>
    <property type="molecule type" value="Genomic_DNA"/>
</dbReference>
<sequence>MSAQAPANIVTNPPQAAAQKTADLLAEWHALTPTFRDQPAALQQVILKPSPNPKCGLEASASSAEVDPSQAAQKVQSLLDAWRNACSHQEGAVTGHDNKLSWNEKLQHQMSKQQGEALLSKVTSLEYGR</sequence>
<evidence type="ECO:0000313" key="2">
    <source>
        <dbReference type="Proteomes" id="UP000007264"/>
    </source>
</evidence>
<evidence type="ECO:0000313" key="1">
    <source>
        <dbReference type="EMBL" id="EIE24929.1"/>
    </source>
</evidence>
<dbReference type="OrthoDB" id="10554614at2759"/>
<dbReference type="Proteomes" id="UP000007264">
    <property type="component" value="Unassembled WGS sequence"/>
</dbReference>
<comment type="caution">
    <text evidence="1">The sequence shown here is derived from an EMBL/GenBank/DDBJ whole genome shotgun (WGS) entry which is preliminary data.</text>
</comment>
<accession>I0Z2R0</accession>
<dbReference type="GeneID" id="17042930"/>
<dbReference type="AlphaFoldDB" id="I0Z2R0"/>
<reference evidence="1 2" key="1">
    <citation type="journal article" date="2012" name="Genome Biol.">
        <title>The genome of the polar eukaryotic microalga coccomyxa subellipsoidea reveals traits of cold adaptation.</title>
        <authorList>
            <person name="Blanc G."/>
            <person name="Agarkova I."/>
            <person name="Grimwood J."/>
            <person name="Kuo A."/>
            <person name="Brueggeman A."/>
            <person name="Dunigan D."/>
            <person name="Gurnon J."/>
            <person name="Ladunga I."/>
            <person name="Lindquist E."/>
            <person name="Lucas S."/>
            <person name="Pangilinan J."/>
            <person name="Proschold T."/>
            <person name="Salamov A."/>
            <person name="Schmutz J."/>
            <person name="Weeks D."/>
            <person name="Yamada T."/>
            <person name="Claverie J.M."/>
            <person name="Grigoriev I."/>
            <person name="Van Etten J."/>
            <person name="Lomsadze A."/>
            <person name="Borodovsky M."/>
        </authorList>
    </citation>
    <scope>NUCLEOTIDE SEQUENCE [LARGE SCALE GENOMIC DNA]</scope>
    <source>
        <strain evidence="1 2">C-169</strain>
    </source>
</reference>
<protein>
    <submittedName>
        <fullName evidence="1">Uncharacterized protein</fullName>
    </submittedName>
</protein>
<proteinExistence type="predicted"/>
<keyword evidence="2" id="KW-1185">Reference proteome</keyword>
<dbReference type="KEGG" id="csl:COCSUDRAFT_47011"/>
<organism evidence="1 2">
    <name type="scientific">Coccomyxa subellipsoidea (strain C-169)</name>
    <name type="common">Green microalga</name>
    <dbReference type="NCBI Taxonomy" id="574566"/>
    <lineage>
        <taxon>Eukaryota</taxon>
        <taxon>Viridiplantae</taxon>
        <taxon>Chlorophyta</taxon>
        <taxon>core chlorophytes</taxon>
        <taxon>Trebouxiophyceae</taxon>
        <taxon>Trebouxiophyceae incertae sedis</taxon>
        <taxon>Coccomyxaceae</taxon>
        <taxon>Coccomyxa</taxon>
        <taxon>Coccomyxa subellipsoidea</taxon>
    </lineage>
</organism>